<keyword evidence="1" id="KW-0812">Transmembrane</keyword>
<keyword evidence="1" id="KW-0472">Membrane</keyword>
<accession>A0ABW3JYD7</accession>
<gene>
    <name evidence="2" type="ORF">ACFQ21_01855</name>
</gene>
<sequence>MFAWVKPETKFWGGIVFLLIAALGYLAVKATRGYAIGYTKYKISGGVMATLVFVQGFGSLILALMLPNNYFNEIDSVRELYEQNELWIAVTIITLLFTFIILFGTIFTLAARLVGARQDSFIIEIDIYCYA</sequence>
<evidence type="ECO:0000313" key="2">
    <source>
        <dbReference type="EMBL" id="MFD0998023.1"/>
    </source>
</evidence>
<feature type="transmembrane region" description="Helical" evidence="1">
    <location>
        <begin position="12"/>
        <end position="31"/>
    </location>
</feature>
<feature type="transmembrane region" description="Helical" evidence="1">
    <location>
        <begin position="86"/>
        <end position="111"/>
    </location>
</feature>
<organism evidence="2 3">
    <name type="scientific">Ohtaekwangia kribbensis</name>
    <dbReference type="NCBI Taxonomy" id="688913"/>
    <lineage>
        <taxon>Bacteria</taxon>
        <taxon>Pseudomonadati</taxon>
        <taxon>Bacteroidota</taxon>
        <taxon>Cytophagia</taxon>
        <taxon>Cytophagales</taxon>
        <taxon>Fulvivirgaceae</taxon>
        <taxon>Ohtaekwangia</taxon>
    </lineage>
</organism>
<feature type="transmembrane region" description="Helical" evidence="1">
    <location>
        <begin position="43"/>
        <end position="66"/>
    </location>
</feature>
<evidence type="ECO:0000313" key="3">
    <source>
        <dbReference type="Proteomes" id="UP001597112"/>
    </source>
</evidence>
<reference evidence="3" key="1">
    <citation type="journal article" date="2019" name="Int. J. Syst. Evol. Microbiol.">
        <title>The Global Catalogue of Microorganisms (GCM) 10K type strain sequencing project: providing services to taxonomists for standard genome sequencing and annotation.</title>
        <authorList>
            <consortium name="The Broad Institute Genomics Platform"/>
            <consortium name="The Broad Institute Genome Sequencing Center for Infectious Disease"/>
            <person name="Wu L."/>
            <person name="Ma J."/>
        </authorList>
    </citation>
    <scope>NUCLEOTIDE SEQUENCE [LARGE SCALE GENOMIC DNA]</scope>
    <source>
        <strain evidence="3">CCUG 58938</strain>
    </source>
</reference>
<keyword evidence="3" id="KW-1185">Reference proteome</keyword>
<comment type="caution">
    <text evidence="2">The sequence shown here is derived from an EMBL/GenBank/DDBJ whole genome shotgun (WGS) entry which is preliminary data.</text>
</comment>
<evidence type="ECO:0000256" key="1">
    <source>
        <dbReference type="SAM" id="Phobius"/>
    </source>
</evidence>
<keyword evidence="1" id="KW-1133">Transmembrane helix</keyword>
<dbReference type="Proteomes" id="UP001597112">
    <property type="component" value="Unassembled WGS sequence"/>
</dbReference>
<proteinExistence type="predicted"/>
<dbReference type="EMBL" id="JBHTKA010000001">
    <property type="protein sequence ID" value="MFD0998023.1"/>
    <property type="molecule type" value="Genomic_DNA"/>
</dbReference>
<protein>
    <submittedName>
        <fullName evidence="2">Uncharacterized protein</fullName>
    </submittedName>
</protein>
<dbReference type="RefSeq" id="WP_377573997.1">
    <property type="nucleotide sequence ID" value="NZ_JBHTKA010000001.1"/>
</dbReference>
<name>A0ABW3JYD7_9BACT</name>